<evidence type="ECO:0000256" key="2">
    <source>
        <dbReference type="ARBA" id="ARBA00009387"/>
    </source>
</evidence>
<dbReference type="CDD" id="cd13401">
    <property type="entry name" value="Slt70-like"/>
    <property type="match status" value="1"/>
</dbReference>
<evidence type="ECO:0000259" key="5">
    <source>
        <dbReference type="Pfam" id="PF01464"/>
    </source>
</evidence>
<feature type="domain" description="Transglycosylase SLT" evidence="5">
    <location>
        <begin position="496"/>
        <end position="603"/>
    </location>
</feature>
<comment type="similarity">
    <text evidence="2">Belongs to the virb1 family.</text>
</comment>
<dbReference type="AlphaFoldDB" id="A0A501WHP1"/>
<evidence type="ECO:0000256" key="1">
    <source>
        <dbReference type="ARBA" id="ARBA00007734"/>
    </source>
</evidence>
<dbReference type="SUPFAM" id="SSF53955">
    <property type="entry name" value="Lysozyme-like"/>
    <property type="match status" value="1"/>
</dbReference>
<dbReference type="PROSITE" id="PS00922">
    <property type="entry name" value="TRANSGLYCOSYLASE"/>
    <property type="match status" value="1"/>
</dbReference>
<sequence>MNPKLSLLFAPALFAAVFGALALAPANEPRAEASPPDGRALTEAMGKARAGDWTTALARARAADAGVGADIILWVRLVDGVAGFDEYADFLARDADWPERDRIRARAEAKIPADLAPEAVVAFFGDEAPLTPSGALRYADALAALARGAEGARAIVAAWTTLSMSPAEQVAIQAAWEPEVAPHDVERLDMLLWRGLTDQAERMLPLVPEDWRALGRARIAVRRDSDGLMALIEAVPESLANDPGLAYERYLYRVKQRRWEEAGAYMLAHSGSAATLGRPEMWMERRAGLARDALQRGDVATAYGLAASGHGTSGADYAESEWLAGFIALTRMDDPERALGHFRTFRGLAGTPISLGRAFYWIGRAEAAAGAPEAAAAAFREGARYQTSFYGQLAAEEAGIGFDADLVAAGAVPDWQDMPAAARPVARAASLFLLAGDDANATRFFRQAAEGRGAADRAALAQMAIDSGRPHIGLRVAKDAAAEGIVLPAQYYPPHRMAGATWAVPTEWAMAIARQESEFNARAGSGAGARGLMQLMPATARSVAEAEGLPYDGARLASDPIYNARLGTGYLARMLGRFGGSYVLATAAYNAGPGRVDRWIAELGDPRDPAVDPVIWIESIPYSETRNYVMRVLEGTQIYRARLGGQGPIRLAADIRGAG</sequence>
<dbReference type="InterPro" id="IPR000189">
    <property type="entry name" value="Transglyc_AS"/>
</dbReference>
<dbReference type="Gene3D" id="1.25.20.10">
    <property type="entry name" value="Bacterial muramidases"/>
    <property type="match status" value="1"/>
</dbReference>
<keyword evidence="3 4" id="KW-0732">Signal</keyword>
<keyword evidence="7" id="KW-1185">Reference proteome</keyword>
<feature type="chain" id="PRO_5021415384" evidence="4">
    <location>
        <begin position="23"/>
        <end position="659"/>
    </location>
</feature>
<dbReference type="OrthoDB" id="9815002at2"/>
<proteinExistence type="inferred from homology"/>
<dbReference type="PANTHER" id="PTHR37423">
    <property type="entry name" value="SOLUBLE LYTIC MUREIN TRANSGLYCOSYLASE-RELATED"/>
    <property type="match status" value="1"/>
</dbReference>
<gene>
    <name evidence="6" type="ORF">FJM51_14860</name>
</gene>
<dbReference type="PANTHER" id="PTHR37423:SF2">
    <property type="entry name" value="MEMBRANE-BOUND LYTIC MUREIN TRANSGLYCOSYLASE C"/>
    <property type="match status" value="1"/>
</dbReference>
<dbReference type="Gene3D" id="1.10.530.10">
    <property type="match status" value="1"/>
</dbReference>
<dbReference type="RefSeq" id="WP_140454924.1">
    <property type="nucleotide sequence ID" value="NZ_VFRP01000015.1"/>
</dbReference>
<comment type="similarity">
    <text evidence="1">Belongs to the transglycosylase Slt family.</text>
</comment>
<dbReference type="InterPro" id="IPR008939">
    <property type="entry name" value="Lytic_TGlycosylase_superhlx_U"/>
</dbReference>
<dbReference type="InterPro" id="IPR008258">
    <property type="entry name" value="Transglycosylase_SLT_dom_1"/>
</dbReference>
<dbReference type="GO" id="GO:0000270">
    <property type="term" value="P:peptidoglycan metabolic process"/>
    <property type="evidence" value="ECO:0007669"/>
    <property type="project" value="InterPro"/>
</dbReference>
<dbReference type="GO" id="GO:0004553">
    <property type="term" value="F:hydrolase activity, hydrolyzing O-glycosyl compounds"/>
    <property type="evidence" value="ECO:0007669"/>
    <property type="project" value="InterPro"/>
</dbReference>
<dbReference type="GO" id="GO:0008933">
    <property type="term" value="F:peptidoglycan lytic transglycosylase activity"/>
    <property type="evidence" value="ECO:0007669"/>
    <property type="project" value="InterPro"/>
</dbReference>
<evidence type="ECO:0000256" key="4">
    <source>
        <dbReference type="SAM" id="SignalP"/>
    </source>
</evidence>
<dbReference type="GO" id="GO:0042597">
    <property type="term" value="C:periplasmic space"/>
    <property type="evidence" value="ECO:0007669"/>
    <property type="project" value="InterPro"/>
</dbReference>
<dbReference type="Proteomes" id="UP000319255">
    <property type="component" value="Unassembled WGS sequence"/>
</dbReference>
<dbReference type="SUPFAM" id="SSF48435">
    <property type="entry name" value="Bacterial muramidases"/>
    <property type="match status" value="1"/>
</dbReference>
<reference evidence="6 7" key="1">
    <citation type="submission" date="2019-06" db="EMBL/GenBank/DDBJ databases">
        <title>A novel bacterium of genus Amaricoccus, isolated from marine sediment.</title>
        <authorList>
            <person name="Huang H."/>
            <person name="Mo K."/>
            <person name="Hu Y."/>
        </authorList>
    </citation>
    <scope>NUCLEOTIDE SEQUENCE [LARGE SCALE GENOMIC DNA]</scope>
    <source>
        <strain evidence="6 7">HB172011</strain>
    </source>
</reference>
<dbReference type="InterPro" id="IPR023346">
    <property type="entry name" value="Lysozyme-like_dom_sf"/>
</dbReference>
<dbReference type="GO" id="GO:0016020">
    <property type="term" value="C:membrane"/>
    <property type="evidence" value="ECO:0007669"/>
    <property type="project" value="InterPro"/>
</dbReference>
<name>A0A501WHP1_9RHOB</name>
<accession>A0A501WHP1</accession>
<evidence type="ECO:0000313" key="6">
    <source>
        <dbReference type="EMBL" id="TPE49403.1"/>
    </source>
</evidence>
<feature type="signal peptide" evidence="4">
    <location>
        <begin position="1"/>
        <end position="22"/>
    </location>
</feature>
<evidence type="ECO:0000313" key="7">
    <source>
        <dbReference type="Proteomes" id="UP000319255"/>
    </source>
</evidence>
<organism evidence="6 7">
    <name type="scientific">Amaricoccus solimangrovi</name>
    <dbReference type="NCBI Taxonomy" id="2589815"/>
    <lineage>
        <taxon>Bacteria</taxon>
        <taxon>Pseudomonadati</taxon>
        <taxon>Pseudomonadota</taxon>
        <taxon>Alphaproteobacteria</taxon>
        <taxon>Rhodobacterales</taxon>
        <taxon>Paracoccaceae</taxon>
        <taxon>Amaricoccus</taxon>
    </lineage>
</organism>
<comment type="caution">
    <text evidence="6">The sequence shown here is derived from an EMBL/GenBank/DDBJ whole genome shotgun (WGS) entry which is preliminary data.</text>
</comment>
<dbReference type="EMBL" id="VFRP01000015">
    <property type="protein sequence ID" value="TPE49403.1"/>
    <property type="molecule type" value="Genomic_DNA"/>
</dbReference>
<dbReference type="Pfam" id="PF01464">
    <property type="entry name" value="SLT"/>
    <property type="match status" value="1"/>
</dbReference>
<evidence type="ECO:0000256" key="3">
    <source>
        <dbReference type="ARBA" id="ARBA00022729"/>
    </source>
</evidence>
<protein>
    <submittedName>
        <fullName evidence="6">Lytic transglycosylase domain-containing protein</fullName>
    </submittedName>
</protein>